<dbReference type="PANTHER" id="PTHR37278:SF1">
    <property type="entry name" value="AUTOPHAGY-RELATED PROTEIN 33-RELATED"/>
    <property type="match status" value="1"/>
</dbReference>
<comment type="subcellular location">
    <subcellularLocation>
        <location evidence="1">Membrane</location>
        <topology evidence="1">Multi-pass membrane protein</topology>
    </subcellularLocation>
</comment>
<evidence type="ECO:0000256" key="3">
    <source>
        <dbReference type="ARBA" id="ARBA00022989"/>
    </source>
</evidence>
<proteinExistence type="inferred from homology"/>
<comment type="caution">
    <text evidence="7">The sequence shown here is derived from an EMBL/GenBank/DDBJ whole genome shotgun (WGS) entry which is preliminary data.</text>
</comment>
<protein>
    <recommendedName>
        <fullName evidence="9">Autophagy-related protein 33</fullName>
    </recommendedName>
</protein>
<feature type="transmembrane region" description="Helical" evidence="6">
    <location>
        <begin position="105"/>
        <end position="124"/>
    </location>
</feature>
<reference evidence="7" key="1">
    <citation type="submission" date="2023-11" db="EMBL/GenBank/DDBJ databases">
        <title>The genome sequences of three competitors of mushroom-forming fungi.</title>
        <authorList>
            <person name="Beijen E."/>
            <person name="Ohm R.A."/>
        </authorList>
    </citation>
    <scope>NUCLEOTIDE SEQUENCE</scope>
    <source>
        <strain evidence="7">CBS 100526</strain>
    </source>
</reference>
<dbReference type="InterPro" id="IPR051668">
    <property type="entry name" value="ATG33"/>
</dbReference>
<keyword evidence="8" id="KW-1185">Reference proteome</keyword>
<evidence type="ECO:0000256" key="4">
    <source>
        <dbReference type="ARBA" id="ARBA00023136"/>
    </source>
</evidence>
<dbReference type="Proteomes" id="UP001273209">
    <property type="component" value="Unassembled WGS sequence"/>
</dbReference>
<keyword evidence="4 6" id="KW-0472">Membrane</keyword>
<evidence type="ECO:0000256" key="6">
    <source>
        <dbReference type="SAM" id="Phobius"/>
    </source>
</evidence>
<evidence type="ECO:0000313" key="8">
    <source>
        <dbReference type="Proteomes" id="UP001273209"/>
    </source>
</evidence>
<evidence type="ECO:0000256" key="5">
    <source>
        <dbReference type="ARBA" id="ARBA00038013"/>
    </source>
</evidence>
<dbReference type="RefSeq" id="XP_062753413.1">
    <property type="nucleotide sequence ID" value="XM_062902340.1"/>
</dbReference>
<gene>
    <name evidence="7" type="ORF">Triagg1_7588</name>
</gene>
<dbReference type="GO" id="GO:0005741">
    <property type="term" value="C:mitochondrial outer membrane"/>
    <property type="evidence" value="ECO:0007669"/>
    <property type="project" value="TreeGrafter"/>
</dbReference>
<evidence type="ECO:0000256" key="1">
    <source>
        <dbReference type="ARBA" id="ARBA00004141"/>
    </source>
</evidence>
<keyword evidence="3 6" id="KW-1133">Transmembrane helix</keyword>
<keyword evidence="2 6" id="KW-0812">Transmembrane</keyword>
<accession>A0AAE1I9F3</accession>
<dbReference type="GeneID" id="87922244"/>
<comment type="similarity">
    <text evidence="5">Belongs to the ATG33 family.</text>
</comment>
<dbReference type="AlphaFoldDB" id="A0AAE1I9F3"/>
<evidence type="ECO:0008006" key="9">
    <source>
        <dbReference type="Google" id="ProtNLM"/>
    </source>
</evidence>
<feature type="transmembrane region" description="Helical" evidence="6">
    <location>
        <begin position="133"/>
        <end position="151"/>
    </location>
</feature>
<feature type="transmembrane region" description="Helical" evidence="6">
    <location>
        <begin position="215"/>
        <end position="235"/>
    </location>
</feature>
<dbReference type="GO" id="GO:0000422">
    <property type="term" value="P:autophagy of mitochondrion"/>
    <property type="evidence" value="ECO:0007669"/>
    <property type="project" value="TreeGrafter"/>
</dbReference>
<evidence type="ECO:0000256" key="2">
    <source>
        <dbReference type="ARBA" id="ARBA00022692"/>
    </source>
</evidence>
<organism evidence="7 8">
    <name type="scientific">Trichoderma aggressivum f. europaeum</name>
    <dbReference type="NCBI Taxonomy" id="173218"/>
    <lineage>
        <taxon>Eukaryota</taxon>
        <taxon>Fungi</taxon>
        <taxon>Dikarya</taxon>
        <taxon>Ascomycota</taxon>
        <taxon>Pezizomycotina</taxon>
        <taxon>Sordariomycetes</taxon>
        <taxon>Hypocreomycetidae</taxon>
        <taxon>Hypocreales</taxon>
        <taxon>Hypocreaceae</taxon>
        <taxon>Trichoderma</taxon>
    </lineage>
</organism>
<sequence>MAKGISVLKFVGTVSLGLLTASFSVISFCSKDDEKSPAAPPPPRVACSAASLSASPPAQSDSFSSAELEGVSYTVSAVTLPTLLQLPSSSSAAHALTSLQSSLRLPVLALSSLAAAPLFLSFICSPRYARHPYLFYTSVLAVLSVVVPGYLPQPAATASKPTGARKATSSRARMEASYEVLGDSHSEGDLPSESELEDVNGEEVRANVEGAARAYLVKTGFAAAAFVLSVVGLWGDGAPRTVRYY</sequence>
<evidence type="ECO:0000313" key="7">
    <source>
        <dbReference type="EMBL" id="KAK4067408.1"/>
    </source>
</evidence>
<name>A0AAE1I9F3_9HYPO</name>
<dbReference type="GO" id="GO:0016236">
    <property type="term" value="P:macroautophagy"/>
    <property type="evidence" value="ECO:0007669"/>
    <property type="project" value="TreeGrafter"/>
</dbReference>
<dbReference type="PANTHER" id="PTHR37278">
    <property type="entry name" value="AUTOPHAGY-RELATED PROTEIN 33-RELATED"/>
    <property type="match status" value="1"/>
</dbReference>
<dbReference type="EMBL" id="JAWRVG010000034">
    <property type="protein sequence ID" value="KAK4067408.1"/>
    <property type="molecule type" value="Genomic_DNA"/>
</dbReference>